<dbReference type="InterPro" id="IPR003781">
    <property type="entry name" value="CoA-bd"/>
</dbReference>
<dbReference type="Pfam" id="PF13380">
    <property type="entry name" value="CoA_binding_2"/>
    <property type="match status" value="1"/>
</dbReference>
<dbReference type="SUPFAM" id="SSF51735">
    <property type="entry name" value="NAD(P)-binding Rossmann-fold domains"/>
    <property type="match status" value="1"/>
</dbReference>
<keyword evidence="3" id="KW-1185">Reference proteome</keyword>
<proteinExistence type="predicted"/>
<dbReference type="Gene3D" id="3.40.50.720">
    <property type="entry name" value="NAD(P)-binding Rossmann-like Domain"/>
    <property type="match status" value="1"/>
</dbReference>
<dbReference type="AlphaFoldDB" id="A0A833HQ45"/>
<dbReference type="SMART" id="SM00881">
    <property type="entry name" value="CoA_binding"/>
    <property type="match status" value="1"/>
</dbReference>
<evidence type="ECO:0000313" key="3">
    <source>
        <dbReference type="Proteomes" id="UP000465601"/>
    </source>
</evidence>
<dbReference type="InterPro" id="IPR036291">
    <property type="entry name" value="NAD(P)-bd_dom_sf"/>
</dbReference>
<gene>
    <name evidence="2" type="ORF">F8153_04615</name>
</gene>
<dbReference type="EMBL" id="WBZB01000013">
    <property type="protein sequence ID" value="KAB3531466.1"/>
    <property type="molecule type" value="Genomic_DNA"/>
</dbReference>
<protein>
    <submittedName>
        <fullName evidence="2">CoA-binding protein</fullName>
    </submittedName>
</protein>
<dbReference type="Proteomes" id="UP000465601">
    <property type="component" value="Unassembled WGS sequence"/>
</dbReference>
<name>A0A833HQ45_9FIRM</name>
<organism evidence="2 3">
    <name type="scientific">Alkaliphilus serpentinus</name>
    <dbReference type="NCBI Taxonomy" id="1482731"/>
    <lineage>
        <taxon>Bacteria</taxon>
        <taxon>Bacillati</taxon>
        <taxon>Bacillota</taxon>
        <taxon>Clostridia</taxon>
        <taxon>Peptostreptococcales</taxon>
        <taxon>Natronincolaceae</taxon>
        <taxon>Alkaliphilus</taxon>
    </lineage>
</organism>
<evidence type="ECO:0000259" key="1">
    <source>
        <dbReference type="SMART" id="SM00881"/>
    </source>
</evidence>
<dbReference type="OrthoDB" id="9804695at2"/>
<dbReference type="RefSeq" id="WP_151865194.1">
    <property type="nucleotide sequence ID" value="NZ_WBZB01000013.1"/>
</dbReference>
<feature type="domain" description="CoA-binding" evidence="1">
    <location>
        <begin position="11"/>
        <end position="103"/>
    </location>
</feature>
<comment type="caution">
    <text evidence="2">The sequence shown here is derived from an EMBL/GenBank/DDBJ whole genome shotgun (WGS) entry which is preliminary data.</text>
</comment>
<dbReference type="PANTHER" id="PTHR33303">
    <property type="entry name" value="CYTOPLASMIC PROTEIN-RELATED"/>
    <property type="match status" value="1"/>
</dbReference>
<reference evidence="2 3" key="1">
    <citation type="submission" date="2019-10" db="EMBL/GenBank/DDBJ databases">
        <title>Alkaliphilus serpentinus sp. nov. and Alkaliphilus pronyensis sp. nov., two novel anaerobic alkaliphilic species isolated from the serpentinized-hosted hydrothermal field of the Prony Bay (New Caledonia).</title>
        <authorList>
            <person name="Postec A."/>
        </authorList>
    </citation>
    <scope>NUCLEOTIDE SEQUENCE [LARGE SCALE GENOMIC DNA]</scope>
    <source>
        <strain evidence="2 3">LacT</strain>
    </source>
</reference>
<accession>A0A833HQ45</accession>
<evidence type="ECO:0000313" key="2">
    <source>
        <dbReference type="EMBL" id="KAB3531466.1"/>
    </source>
</evidence>
<dbReference type="PANTHER" id="PTHR33303:SF2">
    <property type="entry name" value="COA-BINDING DOMAIN-CONTAINING PROTEIN"/>
    <property type="match status" value="1"/>
</dbReference>
<sequence length="130" mass="14686">MDQIESNKKEMLKKKTWAVVGATPDPSKFGYKIFKKLKSFNYEVYGVNPKHSELDGETLYSSLRDLPIKPECIDVVVNPTLALKLLEEVKELGIEYVWFQPGTNNGEVIDQALEYGIKVVYDDCVLVALG</sequence>